<organism evidence="1 2">
    <name type="scientific">Amblyomma americanum</name>
    <name type="common">Lone star tick</name>
    <dbReference type="NCBI Taxonomy" id="6943"/>
    <lineage>
        <taxon>Eukaryota</taxon>
        <taxon>Metazoa</taxon>
        <taxon>Ecdysozoa</taxon>
        <taxon>Arthropoda</taxon>
        <taxon>Chelicerata</taxon>
        <taxon>Arachnida</taxon>
        <taxon>Acari</taxon>
        <taxon>Parasitiformes</taxon>
        <taxon>Ixodida</taxon>
        <taxon>Ixodoidea</taxon>
        <taxon>Ixodidae</taxon>
        <taxon>Amblyomminae</taxon>
        <taxon>Amblyomma</taxon>
    </lineage>
</organism>
<dbReference type="Gene3D" id="3.80.10.10">
    <property type="entry name" value="Ribonuclease Inhibitor"/>
    <property type="match status" value="1"/>
</dbReference>
<sequence>MHRPCSSGGPQECWMCFELPSWNIVLNPLGLNLSETEPGKLTLATFKPHHLESILDPESPYASCSLFFMTWLPRKHRCIHFLVVDRDVPSVTPPIQELLTETKFGAGTRCHLRHITWATPCENWQALGFFQTADSLDKLDVSFAADVSAVPAQVSHLLQQSAGCLNALKLCIPLKRHFASLYTTPEPCPPLSELDATAACTECVPTVVAKLLSSGLSALHKLTLFFPKNWCSHNDFIQAVRSHKQLREVHLVSEWSEAFAVACEALRGHASVRRLALAAPFAEREMPLPAASVAPLLYENVALVELKLRNFVVTRRDSEVIFWALEQNRTLRYLDILGIPVDFAVAEGMVSALRKNDSLKRLRLERIEGSAQERVAFASLLGSIGCTSRVEMLDWHCDDLVAVSTPLLAATSAVPKDVLIEINCIRAPGVSVLLGALAGPGGAPVRQLGLQLYRQWMDETRDAICSVLDSNASIQALEIIEDTCDEEFPGVYRSLLDMSDVLCRSSRLAQLSVLNAEQLDDAYAKWLGPILERNESIVEVALCQKSVKYFPEDTFETLAEAFLRNRFVVDVRIECVYQDSKQYGISRAMTRNRTLLNDAARFVLGTNESPRCARACELLATKHSLLKLLRRVTGKREAEARGVIRAALGRIGERFLVFAGVVKNSVSCGPAHVTQVDALNGDCWRAIGRYLKLSDVVGGP</sequence>
<dbReference type="InterPro" id="IPR032675">
    <property type="entry name" value="LRR_dom_sf"/>
</dbReference>
<dbReference type="SUPFAM" id="SSF52047">
    <property type="entry name" value="RNI-like"/>
    <property type="match status" value="1"/>
</dbReference>
<evidence type="ECO:0000313" key="2">
    <source>
        <dbReference type="Proteomes" id="UP001321473"/>
    </source>
</evidence>
<dbReference type="PANTHER" id="PTHR47679">
    <property type="entry name" value="PROTEIN TORNADO 1"/>
    <property type="match status" value="1"/>
</dbReference>
<keyword evidence="2" id="KW-1185">Reference proteome</keyword>
<dbReference type="Proteomes" id="UP001321473">
    <property type="component" value="Unassembled WGS sequence"/>
</dbReference>
<dbReference type="EMBL" id="JARKHS020003542">
    <property type="protein sequence ID" value="KAK8785455.1"/>
    <property type="molecule type" value="Genomic_DNA"/>
</dbReference>
<gene>
    <name evidence="1" type="ORF">V5799_008182</name>
</gene>
<dbReference type="AlphaFoldDB" id="A0AAQ4FFG6"/>
<reference evidence="1 2" key="1">
    <citation type="journal article" date="2023" name="Arcadia Sci">
        <title>De novo assembly of a long-read Amblyomma americanum tick genome.</title>
        <authorList>
            <person name="Chou S."/>
            <person name="Poskanzer K.E."/>
            <person name="Rollins M."/>
            <person name="Thuy-Boun P.S."/>
        </authorList>
    </citation>
    <scope>NUCLEOTIDE SEQUENCE [LARGE SCALE GENOMIC DNA]</scope>
    <source>
        <strain evidence="1">F_SG_1</strain>
        <tissue evidence="1">Salivary glands</tissue>
    </source>
</reference>
<comment type="caution">
    <text evidence="1">The sequence shown here is derived from an EMBL/GenBank/DDBJ whole genome shotgun (WGS) entry which is preliminary data.</text>
</comment>
<evidence type="ECO:0000313" key="1">
    <source>
        <dbReference type="EMBL" id="KAK8785455.1"/>
    </source>
</evidence>
<proteinExistence type="predicted"/>
<evidence type="ECO:0008006" key="3">
    <source>
        <dbReference type="Google" id="ProtNLM"/>
    </source>
</evidence>
<dbReference type="PANTHER" id="PTHR47679:SF2">
    <property type="entry name" value="C-TERMINAL OF ROC (COR) DOMAIN-CONTAINING PROTEIN"/>
    <property type="match status" value="1"/>
</dbReference>
<accession>A0AAQ4FFG6</accession>
<name>A0AAQ4FFG6_AMBAM</name>
<protein>
    <recommendedName>
        <fullName evidence="3">Nlr family card domain protein</fullName>
    </recommendedName>
</protein>